<dbReference type="InterPro" id="IPR011460">
    <property type="entry name" value="Lcl_C"/>
</dbReference>
<feature type="domain" description="Lcl C-terminal" evidence="2">
    <location>
        <begin position="157"/>
        <end position="269"/>
    </location>
</feature>
<sequence length="274" mass="30542">MKYIAQFIIMFVLLVGFHTPIFAKSDLTIKRAQQVLLQLGYNPGPADGIWGKKTATAIKKFQQAKGFTTSGKLDGHTLVALGLHPPKKTDIRQLLPQQPAVKLRSKPKALNKADITELIRNKGFHHPDDYAAVGLSPTVIGTLVHNYESKILHGDTIIIDRATGLIWQKRPAAFVPGKEVRQFVKEMNTIHYAGLSQWRLPTIEELASLLASSDQEINFIDPIFDMPYWFCLSADTVTGEAAPSVWAVFFEDGYVMHRPANDDFDILLVHSGPK</sequence>
<dbReference type="Pfam" id="PF07603">
    <property type="entry name" value="Lcl_C"/>
    <property type="match status" value="1"/>
</dbReference>
<evidence type="ECO:0000313" key="3">
    <source>
        <dbReference type="EMBL" id="PIE33584.1"/>
    </source>
</evidence>
<accession>A0A2G6KD21</accession>
<feature type="domain" description="Peptidoglycan binding-like" evidence="1">
    <location>
        <begin position="29"/>
        <end position="81"/>
    </location>
</feature>
<dbReference type="InterPro" id="IPR036365">
    <property type="entry name" value="PGBD-like_sf"/>
</dbReference>
<evidence type="ECO:0000259" key="1">
    <source>
        <dbReference type="Pfam" id="PF01471"/>
    </source>
</evidence>
<dbReference type="InterPro" id="IPR036366">
    <property type="entry name" value="PGBDSf"/>
</dbReference>
<gene>
    <name evidence="3" type="ORF">CSA56_10720</name>
</gene>
<proteinExistence type="predicted"/>
<dbReference type="AlphaFoldDB" id="A0A2G6KD21"/>
<reference evidence="3 4" key="1">
    <citation type="submission" date="2017-10" db="EMBL/GenBank/DDBJ databases">
        <title>Novel microbial diversity and functional potential in the marine mammal oral microbiome.</title>
        <authorList>
            <person name="Dudek N.K."/>
            <person name="Sun C.L."/>
            <person name="Burstein D."/>
            <person name="Kantor R.S."/>
            <person name="Aliaga Goltsman D.S."/>
            <person name="Bik E.M."/>
            <person name="Thomas B.C."/>
            <person name="Banfield J.F."/>
            <person name="Relman D.A."/>
        </authorList>
    </citation>
    <scope>NUCLEOTIDE SEQUENCE [LARGE SCALE GENOMIC DNA]</scope>
    <source>
        <strain evidence="3">DOLJORAL78_47_16</strain>
    </source>
</reference>
<evidence type="ECO:0000259" key="2">
    <source>
        <dbReference type="Pfam" id="PF07603"/>
    </source>
</evidence>
<dbReference type="Gene3D" id="1.10.101.10">
    <property type="entry name" value="PGBD-like superfamily/PGBD"/>
    <property type="match status" value="1"/>
</dbReference>
<name>A0A2G6KD21_9BACT</name>
<protein>
    <submittedName>
        <fullName evidence="3">Uncharacterized protein</fullName>
    </submittedName>
</protein>
<comment type="caution">
    <text evidence="3">The sequence shown here is derived from an EMBL/GenBank/DDBJ whole genome shotgun (WGS) entry which is preliminary data.</text>
</comment>
<dbReference type="InterPro" id="IPR002477">
    <property type="entry name" value="Peptidoglycan-bd-like"/>
</dbReference>
<dbReference type="Proteomes" id="UP000230821">
    <property type="component" value="Unassembled WGS sequence"/>
</dbReference>
<dbReference type="EMBL" id="PDSK01000096">
    <property type="protein sequence ID" value="PIE33584.1"/>
    <property type="molecule type" value="Genomic_DNA"/>
</dbReference>
<dbReference type="Pfam" id="PF01471">
    <property type="entry name" value="PG_binding_1"/>
    <property type="match status" value="1"/>
</dbReference>
<organism evidence="3 4">
    <name type="scientific">candidate division KSB3 bacterium</name>
    <dbReference type="NCBI Taxonomy" id="2044937"/>
    <lineage>
        <taxon>Bacteria</taxon>
        <taxon>candidate division KSB3</taxon>
    </lineage>
</organism>
<dbReference type="SUPFAM" id="SSF47090">
    <property type="entry name" value="PGBD-like"/>
    <property type="match status" value="1"/>
</dbReference>
<evidence type="ECO:0000313" key="4">
    <source>
        <dbReference type="Proteomes" id="UP000230821"/>
    </source>
</evidence>